<reference evidence="1" key="1">
    <citation type="journal article" date="2021" name="Environ. Microbiol.">
        <title>Gene family expansions and transcriptome signatures uncover fungal adaptations to wood decay.</title>
        <authorList>
            <person name="Hage H."/>
            <person name="Miyauchi S."/>
            <person name="Viragh M."/>
            <person name="Drula E."/>
            <person name="Min B."/>
            <person name="Chaduli D."/>
            <person name="Navarro D."/>
            <person name="Favel A."/>
            <person name="Norest M."/>
            <person name="Lesage-Meessen L."/>
            <person name="Balint B."/>
            <person name="Merenyi Z."/>
            <person name="de Eugenio L."/>
            <person name="Morin E."/>
            <person name="Martinez A.T."/>
            <person name="Baldrian P."/>
            <person name="Stursova M."/>
            <person name="Martinez M.J."/>
            <person name="Novotny C."/>
            <person name="Magnuson J.K."/>
            <person name="Spatafora J.W."/>
            <person name="Maurice S."/>
            <person name="Pangilinan J."/>
            <person name="Andreopoulos W."/>
            <person name="LaButti K."/>
            <person name="Hundley H."/>
            <person name="Na H."/>
            <person name="Kuo A."/>
            <person name="Barry K."/>
            <person name="Lipzen A."/>
            <person name="Henrissat B."/>
            <person name="Riley R."/>
            <person name="Ahrendt S."/>
            <person name="Nagy L.G."/>
            <person name="Grigoriev I.V."/>
            <person name="Martin F."/>
            <person name="Rosso M.N."/>
        </authorList>
    </citation>
    <scope>NUCLEOTIDE SEQUENCE</scope>
    <source>
        <strain evidence="1">CBS 384.51</strain>
    </source>
</reference>
<dbReference type="Proteomes" id="UP001055072">
    <property type="component" value="Unassembled WGS sequence"/>
</dbReference>
<dbReference type="EMBL" id="MU274904">
    <property type="protein sequence ID" value="KAI0091932.1"/>
    <property type="molecule type" value="Genomic_DNA"/>
</dbReference>
<keyword evidence="2" id="KW-1185">Reference proteome</keyword>
<keyword evidence="1" id="KW-0808">Transferase</keyword>
<sequence length="410" mass="47565">MPSIVSPLPPDPSTCGYCSPPGQRSKVRTNHHAACLMPVRLTCEVYRKMIDRGWRRSGEYCYKPDLKRACCPQYTIRLDALEFKPTKSQRKLVNRFNRWILHGEDHEDKKKKGKANETFVLEETLHYAEHRICLEKNIEAKHKFEVTLEPSSYTYEKFTLFQKYQQDTHKEKEKMPSSFKRFLVDTPLPEESISYTSDTSIPEHLPHTYGSYHQLYRIDGELIAMAVLDILPNCVSSVYFMYDSKWERFSLGKLSALREVSLAKEIHKAGAKTMGWLYMGFYIYSCPKMRYKGEYSPSYLADPEDYSWHPLEECVPLLEKNRYACFAHPEHSIEGDYVGPPLSPDPSPSLLEKAQYLINMSRGRQPVLAPVTMMPEYLTSSSARLTLGATIEALGEEILEDTWFYTMYEM</sequence>
<gene>
    <name evidence="1" type="ORF">BDY19DRAFT_927552</name>
</gene>
<protein>
    <submittedName>
        <fullName evidence="1">Arginine-tRNA-protein transferase</fullName>
    </submittedName>
</protein>
<evidence type="ECO:0000313" key="1">
    <source>
        <dbReference type="EMBL" id="KAI0091932.1"/>
    </source>
</evidence>
<organism evidence="1 2">
    <name type="scientific">Irpex rosettiformis</name>
    <dbReference type="NCBI Taxonomy" id="378272"/>
    <lineage>
        <taxon>Eukaryota</taxon>
        <taxon>Fungi</taxon>
        <taxon>Dikarya</taxon>
        <taxon>Basidiomycota</taxon>
        <taxon>Agaricomycotina</taxon>
        <taxon>Agaricomycetes</taxon>
        <taxon>Polyporales</taxon>
        <taxon>Irpicaceae</taxon>
        <taxon>Irpex</taxon>
    </lineage>
</organism>
<evidence type="ECO:0000313" key="2">
    <source>
        <dbReference type="Proteomes" id="UP001055072"/>
    </source>
</evidence>
<proteinExistence type="predicted"/>
<name>A0ACB8UCA4_9APHY</name>
<accession>A0ACB8UCA4</accession>
<comment type="caution">
    <text evidence="1">The sequence shown here is derived from an EMBL/GenBank/DDBJ whole genome shotgun (WGS) entry which is preliminary data.</text>
</comment>